<reference evidence="4 5" key="1">
    <citation type="journal article" date="2019" name="Sci. Rep.">
        <title>Orb-weaving spider Araneus ventricosus genome elucidates the spidroin gene catalogue.</title>
        <authorList>
            <person name="Kono N."/>
            <person name="Nakamura H."/>
            <person name="Ohtoshi R."/>
            <person name="Moran D.A.P."/>
            <person name="Shinohara A."/>
            <person name="Yoshida Y."/>
            <person name="Fujiwara M."/>
            <person name="Mori M."/>
            <person name="Tomita M."/>
            <person name="Arakawa K."/>
        </authorList>
    </citation>
    <scope>NUCLEOTIDE SEQUENCE [LARGE SCALE GENOMIC DNA]</scope>
</reference>
<dbReference type="OrthoDB" id="6436504at2759"/>
<proteinExistence type="inferred from homology"/>
<dbReference type="PANTHER" id="PTHR19375">
    <property type="entry name" value="HEAT SHOCK PROTEIN 70KDA"/>
    <property type="match status" value="1"/>
</dbReference>
<name>A0A4Y2JVF2_ARAVE</name>
<dbReference type="PROSITE" id="PS01036">
    <property type="entry name" value="HSP70_3"/>
    <property type="match status" value="1"/>
</dbReference>
<dbReference type="InterPro" id="IPR013126">
    <property type="entry name" value="Hsp_70_fam"/>
</dbReference>
<dbReference type="Gene3D" id="3.90.640.10">
    <property type="entry name" value="Actin, Chain A, domain 4"/>
    <property type="match status" value="1"/>
</dbReference>
<dbReference type="Proteomes" id="UP000499080">
    <property type="component" value="Unassembled WGS sequence"/>
</dbReference>
<organism evidence="4 5">
    <name type="scientific">Araneus ventricosus</name>
    <name type="common">Orbweaver spider</name>
    <name type="synonym">Epeira ventricosa</name>
    <dbReference type="NCBI Taxonomy" id="182803"/>
    <lineage>
        <taxon>Eukaryota</taxon>
        <taxon>Metazoa</taxon>
        <taxon>Ecdysozoa</taxon>
        <taxon>Arthropoda</taxon>
        <taxon>Chelicerata</taxon>
        <taxon>Arachnida</taxon>
        <taxon>Araneae</taxon>
        <taxon>Araneomorphae</taxon>
        <taxon>Entelegynae</taxon>
        <taxon>Araneoidea</taxon>
        <taxon>Araneidae</taxon>
        <taxon>Araneus</taxon>
    </lineage>
</organism>
<accession>A0A4Y2JVF2</accession>
<gene>
    <name evidence="4" type="primary">HSP7D_3</name>
    <name evidence="4" type="ORF">AVEN_51614_1</name>
</gene>
<evidence type="ECO:0000256" key="2">
    <source>
        <dbReference type="ARBA" id="ARBA00022741"/>
    </source>
</evidence>
<keyword evidence="3" id="KW-0067">ATP-binding</keyword>
<protein>
    <submittedName>
        <fullName evidence="4">Heat shock protein cognate 4</fullName>
    </submittedName>
</protein>
<dbReference type="InterPro" id="IPR043129">
    <property type="entry name" value="ATPase_NBD"/>
</dbReference>
<dbReference type="Gene3D" id="3.30.420.40">
    <property type="match status" value="1"/>
</dbReference>
<evidence type="ECO:0000256" key="3">
    <source>
        <dbReference type="ARBA" id="ARBA00022840"/>
    </source>
</evidence>
<dbReference type="FunFam" id="3.90.640.10:FF:000003">
    <property type="entry name" value="Molecular chaperone DnaK"/>
    <property type="match status" value="1"/>
</dbReference>
<keyword evidence="2" id="KW-0547">Nucleotide-binding</keyword>
<dbReference type="InterPro" id="IPR018181">
    <property type="entry name" value="Heat_shock_70_CS"/>
</dbReference>
<dbReference type="AlphaFoldDB" id="A0A4Y2JVF2"/>
<dbReference type="SUPFAM" id="SSF53067">
    <property type="entry name" value="Actin-like ATPase domain"/>
    <property type="match status" value="1"/>
</dbReference>
<dbReference type="EMBL" id="BGPR01003904">
    <property type="protein sequence ID" value="GBM93765.1"/>
    <property type="molecule type" value="Genomic_DNA"/>
</dbReference>
<comment type="similarity">
    <text evidence="1">Belongs to the heat shock protein 70 family.</text>
</comment>
<evidence type="ECO:0000313" key="5">
    <source>
        <dbReference type="Proteomes" id="UP000499080"/>
    </source>
</evidence>
<evidence type="ECO:0000256" key="1">
    <source>
        <dbReference type="ARBA" id="ARBA00007381"/>
    </source>
</evidence>
<keyword evidence="4" id="KW-0346">Stress response</keyword>
<sequence>MKEISEDLKSACETAKRALSSGTEASIEIGLLFDGMDFNSSITRARFEDLSVDLFQIALQTVKKALTVADMDKSQTHDIVLVGGSTRIPKVQKLVQDLFSGKELRDSFFKNRANQAVLDS</sequence>
<dbReference type="GO" id="GO:0005524">
    <property type="term" value="F:ATP binding"/>
    <property type="evidence" value="ECO:0007669"/>
    <property type="project" value="UniProtKB-KW"/>
</dbReference>
<comment type="caution">
    <text evidence="4">The sequence shown here is derived from an EMBL/GenBank/DDBJ whole genome shotgun (WGS) entry which is preliminary data.</text>
</comment>
<evidence type="ECO:0000313" key="4">
    <source>
        <dbReference type="EMBL" id="GBM93765.1"/>
    </source>
</evidence>
<dbReference type="GO" id="GO:0140662">
    <property type="term" value="F:ATP-dependent protein folding chaperone"/>
    <property type="evidence" value="ECO:0007669"/>
    <property type="project" value="InterPro"/>
</dbReference>
<dbReference type="Pfam" id="PF00012">
    <property type="entry name" value="HSP70"/>
    <property type="match status" value="1"/>
</dbReference>
<keyword evidence="5" id="KW-1185">Reference proteome</keyword>